<evidence type="ECO:0008006" key="3">
    <source>
        <dbReference type="Google" id="ProtNLM"/>
    </source>
</evidence>
<name>A0A9X4XH72_9FIRM</name>
<dbReference type="EMBL" id="WMQE01000041">
    <property type="protein sequence ID" value="MTK22535.1"/>
    <property type="molecule type" value="Genomic_DNA"/>
</dbReference>
<proteinExistence type="predicted"/>
<evidence type="ECO:0000313" key="2">
    <source>
        <dbReference type="Proteomes" id="UP000487649"/>
    </source>
</evidence>
<dbReference type="RefSeq" id="WP_155223080.1">
    <property type="nucleotide sequence ID" value="NZ_JAMQUT010000005.1"/>
</dbReference>
<sequence>MIEFRELIQEGLTQQTGLSVYLPYQAMSGLEPSDFPLLTVDMDFQDGIRTYNQEAVTQMVNVEVYLYAPTIEAVLMNESVVQYFSQMGFTKIRESKVGKTHHWYKSYQFKAHVQKIGQDYMIS</sequence>
<evidence type="ECO:0000313" key="1">
    <source>
        <dbReference type="EMBL" id="MTK22535.1"/>
    </source>
</evidence>
<dbReference type="Proteomes" id="UP000487649">
    <property type="component" value="Unassembled WGS sequence"/>
</dbReference>
<accession>A0A9X4XH72</accession>
<protein>
    <recommendedName>
        <fullName evidence="3">DUF3168 domain-containing protein</fullName>
    </recommendedName>
</protein>
<organism evidence="1 2">
    <name type="scientific">Turicibacter sanguinis</name>
    <dbReference type="NCBI Taxonomy" id="154288"/>
    <lineage>
        <taxon>Bacteria</taxon>
        <taxon>Bacillati</taxon>
        <taxon>Bacillota</taxon>
        <taxon>Erysipelotrichia</taxon>
        <taxon>Erysipelotrichales</taxon>
        <taxon>Turicibacteraceae</taxon>
        <taxon>Turicibacter</taxon>
    </lineage>
</organism>
<reference evidence="1 2" key="1">
    <citation type="journal article" date="2019" name="Nat. Med.">
        <title>A library of human gut bacterial isolates paired with longitudinal multiomics data enables mechanistic microbiome research.</title>
        <authorList>
            <person name="Poyet M."/>
            <person name="Groussin M."/>
            <person name="Gibbons S.M."/>
            <person name="Avila-Pacheco J."/>
            <person name="Jiang X."/>
            <person name="Kearney S.M."/>
            <person name="Perrotta A.R."/>
            <person name="Berdy B."/>
            <person name="Zhao S."/>
            <person name="Lieberman T.D."/>
            <person name="Swanson P.K."/>
            <person name="Smith M."/>
            <person name="Roesemann S."/>
            <person name="Alexander J.E."/>
            <person name="Rich S.A."/>
            <person name="Livny J."/>
            <person name="Vlamakis H."/>
            <person name="Clish C."/>
            <person name="Bullock K."/>
            <person name="Deik A."/>
            <person name="Scott J."/>
            <person name="Pierce K.A."/>
            <person name="Xavier R.J."/>
            <person name="Alm E.J."/>
        </authorList>
    </citation>
    <scope>NUCLEOTIDE SEQUENCE [LARGE SCALE GENOMIC DNA]</scope>
    <source>
        <strain evidence="1 2">BIOML-A198</strain>
    </source>
</reference>
<gene>
    <name evidence="1" type="ORF">GMA92_14050</name>
</gene>
<dbReference type="AlphaFoldDB" id="A0A9X4XH72"/>
<comment type="caution">
    <text evidence="1">The sequence shown here is derived from an EMBL/GenBank/DDBJ whole genome shotgun (WGS) entry which is preliminary data.</text>
</comment>